<sequence>MLKFGLRQAAAVRLPGVPVSALYLRSSLLLCSSGAASRQDFRRHSSSSAPLTPRKALLSSAQVNVGRLAGAMKGRILQGETCSIDAVGAEAQSRAVKAMVFTSRYLQDTHPGLHVFFEPEAVSLPAQGDAPETKMLRLHACLLPEPTAVEKADIVVSRETNPGLTAAEIARTLRARGRQGVVSISGMGPVPMNRALKAIVLARRYMEPHFKAGESVLAGPAIETLQAGADGGEDRVRFLLSCVWGPRAIVSLPNANSEE</sequence>
<dbReference type="Pfam" id="PF04232">
    <property type="entry name" value="SpoVS"/>
    <property type="match status" value="2"/>
</dbReference>
<proteinExistence type="predicted"/>
<evidence type="ECO:0000256" key="1">
    <source>
        <dbReference type="ARBA" id="ARBA00022884"/>
    </source>
</evidence>
<name>A0A813IKC6_POLGL</name>
<organism evidence="2 3">
    <name type="scientific">Polarella glacialis</name>
    <name type="common">Dinoflagellate</name>
    <dbReference type="NCBI Taxonomy" id="89957"/>
    <lineage>
        <taxon>Eukaryota</taxon>
        <taxon>Sar</taxon>
        <taxon>Alveolata</taxon>
        <taxon>Dinophyceae</taxon>
        <taxon>Suessiales</taxon>
        <taxon>Suessiaceae</taxon>
        <taxon>Polarella</taxon>
    </lineage>
</organism>
<dbReference type="InterPro" id="IPR007347">
    <property type="entry name" value="SpoVS"/>
</dbReference>
<reference evidence="2" key="1">
    <citation type="submission" date="2021-02" db="EMBL/GenBank/DDBJ databases">
        <authorList>
            <person name="Dougan E. K."/>
            <person name="Rhodes N."/>
            <person name="Thang M."/>
            <person name="Chan C."/>
        </authorList>
    </citation>
    <scope>NUCLEOTIDE SEQUENCE</scope>
</reference>
<dbReference type="AlphaFoldDB" id="A0A813IKC6"/>
<dbReference type="EMBL" id="CAJNNW010010538">
    <property type="protein sequence ID" value="CAE8652208.1"/>
    <property type="molecule type" value="Genomic_DNA"/>
</dbReference>
<protein>
    <submittedName>
        <fullName evidence="2">Uncharacterized protein</fullName>
    </submittedName>
</protein>
<dbReference type="GO" id="GO:0003723">
    <property type="term" value="F:RNA binding"/>
    <property type="evidence" value="ECO:0007669"/>
    <property type="project" value="UniProtKB-KW"/>
</dbReference>
<keyword evidence="1" id="KW-0694">RNA-binding</keyword>
<dbReference type="Proteomes" id="UP000626109">
    <property type="component" value="Unassembled WGS sequence"/>
</dbReference>
<gene>
    <name evidence="2" type="ORF">PGLA2088_LOCUS9529</name>
</gene>
<evidence type="ECO:0000313" key="3">
    <source>
        <dbReference type="Proteomes" id="UP000626109"/>
    </source>
</evidence>
<evidence type="ECO:0000313" key="2">
    <source>
        <dbReference type="EMBL" id="CAE8652208.1"/>
    </source>
</evidence>
<accession>A0A813IKC6</accession>
<dbReference type="InterPro" id="IPR036882">
    <property type="entry name" value="Alba-like_dom_sf"/>
</dbReference>
<dbReference type="Gene3D" id="3.30.110.20">
    <property type="entry name" value="Alba-like domain"/>
    <property type="match status" value="2"/>
</dbReference>
<comment type="caution">
    <text evidence="2">The sequence shown here is derived from an EMBL/GenBank/DDBJ whole genome shotgun (WGS) entry which is preliminary data.</text>
</comment>